<evidence type="ECO:0000313" key="1">
    <source>
        <dbReference type="EMBL" id="KAI8014682.1"/>
    </source>
</evidence>
<reference evidence="1 2" key="1">
    <citation type="journal article" date="2022" name="Plant J.">
        <title>Chromosome-level genome of Camellia lanceoleosa provides a valuable resource for understanding genome evolution and self-incompatibility.</title>
        <authorList>
            <person name="Gong W."/>
            <person name="Xiao S."/>
            <person name="Wang L."/>
            <person name="Liao Z."/>
            <person name="Chang Y."/>
            <person name="Mo W."/>
            <person name="Hu G."/>
            <person name="Li W."/>
            <person name="Zhao G."/>
            <person name="Zhu H."/>
            <person name="Hu X."/>
            <person name="Ji K."/>
            <person name="Xiang X."/>
            <person name="Song Q."/>
            <person name="Yuan D."/>
            <person name="Jin S."/>
            <person name="Zhang L."/>
        </authorList>
    </citation>
    <scope>NUCLEOTIDE SEQUENCE [LARGE SCALE GENOMIC DNA]</scope>
    <source>
        <strain evidence="1">SQ_2022a</strain>
    </source>
</reference>
<dbReference type="EMBL" id="CM045761">
    <property type="protein sequence ID" value="KAI8014682.1"/>
    <property type="molecule type" value="Genomic_DNA"/>
</dbReference>
<name>A0ACC0HQ91_9ERIC</name>
<comment type="caution">
    <text evidence="1">The sequence shown here is derived from an EMBL/GenBank/DDBJ whole genome shotgun (WGS) entry which is preliminary data.</text>
</comment>
<gene>
    <name evidence="1" type="ORF">LOK49_LG05G01265</name>
</gene>
<proteinExistence type="predicted"/>
<evidence type="ECO:0000313" key="2">
    <source>
        <dbReference type="Proteomes" id="UP001060215"/>
    </source>
</evidence>
<protein>
    <submittedName>
        <fullName evidence="1">Telomere repeat-binding protein 5</fullName>
    </submittedName>
</protein>
<dbReference type="Proteomes" id="UP001060215">
    <property type="component" value="Chromosome 4"/>
</dbReference>
<keyword evidence="2" id="KW-1185">Reference proteome</keyword>
<accession>A0ACC0HQ91</accession>
<organism evidence="1 2">
    <name type="scientific">Camellia lanceoleosa</name>
    <dbReference type="NCBI Taxonomy" id="1840588"/>
    <lineage>
        <taxon>Eukaryota</taxon>
        <taxon>Viridiplantae</taxon>
        <taxon>Streptophyta</taxon>
        <taxon>Embryophyta</taxon>
        <taxon>Tracheophyta</taxon>
        <taxon>Spermatophyta</taxon>
        <taxon>Magnoliopsida</taxon>
        <taxon>eudicotyledons</taxon>
        <taxon>Gunneridae</taxon>
        <taxon>Pentapetalae</taxon>
        <taxon>asterids</taxon>
        <taxon>Ericales</taxon>
        <taxon>Theaceae</taxon>
        <taxon>Camellia</taxon>
    </lineage>
</organism>
<sequence length="692" mass="76744">MVLQKRLDYGFNGYQVPPTPRATRSARRRVPFRKNVDDNQMCAFDLLATVAGKLLLEGENSPSSGNALTGKELCTIVKDSFKKEQKDEDNPSKAEPCDQGTCDGSFSFSELASHAPALRHSLKEFSHAHIDDCWGLASVITTSDCSEKVGSADKSKSKIQLGSFASKLEVGYQESCDFTVGNENKKQIKIESPKTGNALNVTKADICSSDDLAVRDRKPPALVSVNNRVKLPSCIDQIPSSSFPACRDDVKLVIRDDDENSSGCSQPSTTTKTFGSPLCIGNRRIRKFFSSKYWKVTPKLKDEEHFNADSEIKPVYHNRKICYKRRRSQRDYPFKKRRLYDRSSVSNFEGISREGISSSPRKGFSCDASGSSATPCGASGISACVAGQHTSFQSRDSHVKLRIKSFKVPELVIEIPESATVGSLKRTVMDAVTAILGGGLRVGVLLQGKKIRDDNKTLLQTGISHNNKLDALGFSLEPNPLQAPQSLCHEDRPFLLACDTPRPLTRYPLAPSVVHNVVQQRSADTLPDPPLSSLGNFIESDHDSAPSPPDMSIDKSPTHSRALVAVPAMNVEALAVVPMRKSKRSDAVQRRIRRPFSVYEVEALVQAVEKLGTGRWREVKLRAFDNAKHRTYVDLKDKWKTLVHTARISPQQRRGEPVPQELLDRVLTAHAYWSQQEAKQQLKQQHSETCRL</sequence>